<keyword evidence="3" id="KW-1185">Reference proteome</keyword>
<reference evidence="2 3" key="1">
    <citation type="journal article" date="2016" name="Genome Announc.">
        <title>Genome Sequences of Streptomyces Phages Amela and Verse.</title>
        <authorList>
            <person name="Layton S.R."/>
            <person name="Hemenway R.M."/>
            <person name="Munyoki C.M."/>
            <person name="Barnes E.B."/>
            <person name="Barnett S.E."/>
            <person name="Bond A.M."/>
            <person name="Narvaez J.M."/>
            <person name="Sirisakd C.D."/>
            <person name="Smith B.R."/>
            <person name="Swain J."/>
            <person name="Syed O."/>
            <person name="Bowman C.A."/>
            <person name="Russell D.A."/>
            <person name="Bhuiyan S."/>
            <person name="Donegan-Quick R."/>
            <person name="Benjamin R.C."/>
            <person name="Hughes L.E."/>
        </authorList>
    </citation>
    <scope>NUCLEOTIDE SEQUENCE [LARGE SCALE GENOMIC DNA]</scope>
</reference>
<name>A0A0K1Y9Q7_9CAUD</name>
<evidence type="ECO:0000313" key="2">
    <source>
        <dbReference type="EMBL" id="AKY03822.1"/>
    </source>
</evidence>
<dbReference type="Proteomes" id="UP000204170">
    <property type="component" value="Segment"/>
</dbReference>
<dbReference type="Pfam" id="PF23969">
    <property type="entry name" value="DUF7296"/>
    <property type="match status" value="1"/>
</dbReference>
<gene>
    <name evidence="2" type="ORF">SEA_AMELA_67</name>
</gene>
<evidence type="ECO:0000313" key="3">
    <source>
        <dbReference type="Proteomes" id="UP000204170"/>
    </source>
</evidence>
<dbReference type="EMBL" id="KT186228">
    <property type="protein sequence ID" value="AKY03822.1"/>
    <property type="molecule type" value="Genomic_DNA"/>
</dbReference>
<dbReference type="InterPro" id="IPR055720">
    <property type="entry name" value="DUF7296"/>
</dbReference>
<evidence type="ECO:0000259" key="1">
    <source>
        <dbReference type="Pfam" id="PF23969"/>
    </source>
</evidence>
<dbReference type="KEGG" id="vg:26634876"/>
<protein>
    <recommendedName>
        <fullName evidence="1">DUF7296 domain-containing protein</fullName>
    </recommendedName>
</protein>
<accession>A0A0K1Y9Q7</accession>
<sequence length="134" mass="14745">MTAQPHCERTVTVPFYEYNQNNSGGSFDYDGDAGITHYVIIEADTAELADERAEEIGLYFDGEGDCSCCGDRWYAQGGGWGGDQGDEVPSIYGTPVSDFDFGFRWMKGGRPECYVHFADGTVQGYGFDTKILSN</sequence>
<organism evidence="2 3">
    <name type="scientific">Streptomyces phage Amela</name>
    <dbReference type="NCBI Taxonomy" id="1673877"/>
    <lineage>
        <taxon>Viruses</taxon>
        <taxon>Duplodnaviria</taxon>
        <taxon>Heunggongvirae</taxon>
        <taxon>Uroviricota</taxon>
        <taxon>Caudoviricetes</taxon>
        <taxon>Arquatrovirinae</taxon>
        <taxon>Camvirus</taxon>
        <taxon>Camvirus amela</taxon>
    </lineage>
</organism>
<feature type="domain" description="DUF7296" evidence="1">
    <location>
        <begin position="14"/>
        <end position="131"/>
    </location>
</feature>
<proteinExistence type="predicted"/>
<dbReference type="GeneID" id="26634876"/>
<dbReference type="OrthoDB" id="15986at10239"/>
<dbReference type="RefSeq" id="YP_009208345.1">
    <property type="nucleotide sequence ID" value="NC_028904.1"/>
</dbReference>